<dbReference type="PANTHER" id="PTHR33463:SF198">
    <property type="entry name" value="RPP4C3"/>
    <property type="match status" value="1"/>
</dbReference>
<dbReference type="SMART" id="SM00382">
    <property type="entry name" value="AAA"/>
    <property type="match status" value="1"/>
</dbReference>
<dbReference type="EMBL" id="JAKUCV010007088">
    <property type="protein sequence ID" value="KAJ4824813.1"/>
    <property type="molecule type" value="Genomic_DNA"/>
</dbReference>
<evidence type="ECO:0000313" key="8">
    <source>
        <dbReference type="EMBL" id="KAJ4824813.1"/>
    </source>
</evidence>
<dbReference type="InterPro" id="IPR050905">
    <property type="entry name" value="Plant_NBS-LRR"/>
</dbReference>
<accession>A0A9Q0F4L1</accession>
<dbReference type="Gene3D" id="1.10.8.430">
    <property type="entry name" value="Helical domain of apoptotic protease-activating factors"/>
    <property type="match status" value="1"/>
</dbReference>
<organism evidence="8 9">
    <name type="scientific">Turnera subulata</name>
    <dbReference type="NCBI Taxonomy" id="218843"/>
    <lineage>
        <taxon>Eukaryota</taxon>
        <taxon>Viridiplantae</taxon>
        <taxon>Streptophyta</taxon>
        <taxon>Embryophyta</taxon>
        <taxon>Tracheophyta</taxon>
        <taxon>Spermatophyta</taxon>
        <taxon>Magnoliopsida</taxon>
        <taxon>eudicotyledons</taxon>
        <taxon>Gunneridae</taxon>
        <taxon>Pentapetalae</taxon>
        <taxon>rosids</taxon>
        <taxon>fabids</taxon>
        <taxon>Malpighiales</taxon>
        <taxon>Passifloraceae</taxon>
        <taxon>Turnera</taxon>
    </lineage>
</organism>
<reference evidence="8" key="1">
    <citation type="submission" date="2022-02" db="EMBL/GenBank/DDBJ databases">
        <authorList>
            <person name="Henning P.M."/>
            <person name="McCubbin A.G."/>
            <person name="Shore J.S."/>
        </authorList>
    </citation>
    <scope>NUCLEOTIDE SEQUENCE</scope>
    <source>
        <strain evidence="8">F60SS</strain>
        <tissue evidence="8">Leaves</tissue>
    </source>
</reference>
<evidence type="ECO:0000256" key="2">
    <source>
        <dbReference type="ARBA" id="ARBA00022741"/>
    </source>
</evidence>
<feature type="region of interest" description="Disordered" evidence="6">
    <location>
        <begin position="1571"/>
        <end position="1676"/>
    </location>
</feature>
<keyword evidence="4" id="KW-0067">ATP-binding</keyword>
<proteinExistence type="inferred from homology"/>
<dbReference type="Gene3D" id="3.80.10.10">
    <property type="entry name" value="Ribonuclease Inhibitor"/>
    <property type="match status" value="5"/>
</dbReference>
<evidence type="ECO:0000256" key="3">
    <source>
        <dbReference type="ARBA" id="ARBA00022821"/>
    </source>
</evidence>
<comment type="similarity">
    <text evidence="1">Belongs to the disease resistance NB-LRR family.</text>
</comment>
<feature type="domain" description="AAA+ ATPase" evidence="7">
    <location>
        <begin position="174"/>
        <end position="311"/>
    </location>
</feature>
<dbReference type="Pfam" id="PF00931">
    <property type="entry name" value="NB-ARC"/>
    <property type="match status" value="1"/>
</dbReference>
<keyword evidence="3" id="KW-0611">Plant defense</keyword>
<dbReference type="InterPro" id="IPR002182">
    <property type="entry name" value="NB-ARC"/>
</dbReference>
<evidence type="ECO:0000256" key="4">
    <source>
        <dbReference type="ARBA" id="ARBA00022840"/>
    </source>
</evidence>
<keyword evidence="5" id="KW-0175">Coiled coil</keyword>
<keyword evidence="2" id="KW-0547">Nucleotide-binding</keyword>
<evidence type="ECO:0000256" key="1">
    <source>
        <dbReference type="ARBA" id="ARBA00008894"/>
    </source>
</evidence>
<keyword evidence="9" id="KW-1185">Reference proteome</keyword>
<dbReference type="SUPFAM" id="SSF52540">
    <property type="entry name" value="P-loop containing nucleoside triphosphate hydrolases"/>
    <property type="match status" value="1"/>
</dbReference>
<evidence type="ECO:0000256" key="6">
    <source>
        <dbReference type="SAM" id="MobiDB-lite"/>
    </source>
</evidence>
<dbReference type="Proteomes" id="UP001141552">
    <property type="component" value="Unassembled WGS sequence"/>
</dbReference>
<evidence type="ECO:0000256" key="5">
    <source>
        <dbReference type="SAM" id="Coils"/>
    </source>
</evidence>
<evidence type="ECO:0000313" key="9">
    <source>
        <dbReference type="Proteomes" id="UP001141552"/>
    </source>
</evidence>
<dbReference type="GO" id="GO:0043531">
    <property type="term" value="F:ADP binding"/>
    <property type="evidence" value="ECO:0007669"/>
    <property type="project" value="InterPro"/>
</dbReference>
<name>A0A9Q0F4L1_9ROSI</name>
<protein>
    <recommendedName>
        <fullName evidence="7">AAA+ ATPase domain-containing protein</fullName>
    </recommendedName>
</protein>
<dbReference type="GO" id="GO:0006952">
    <property type="term" value="P:defense response"/>
    <property type="evidence" value="ECO:0007669"/>
    <property type="project" value="UniProtKB-KW"/>
</dbReference>
<feature type="compositionally biased region" description="Basic and acidic residues" evidence="6">
    <location>
        <begin position="1652"/>
        <end position="1661"/>
    </location>
</feature>
<dbReference type="GO" id="GO:0005524">
    <property type="term" value="F:ATP binding"/>
    <property type="evidence" value="ECO:0007669"/>
    <property type="project" value="UniProtKB-KW"/>
</dbReference>
<feature type="coiled-coil region" evidence="5">
    <location>
        <begin position="35"/>
        <end position="130"/>
    </location>
</feature>
<feature type="compositionally biased region" description="Basic and acidic residues" evidence="6">
    <location>
        <begin position="1576"/>
        <end position="1587"/>
    </location>
</feature>
<dbReference type="PRINTS" id="PR00364">
    <property type="entry name" value="DISEASERSIST"/>
</dbReference>
<dbReference type="InterPro" id="IPR032675">
    <property type="entry name" value="LRR_dom_sf"/>
</dbReference>
<dbReference type="InterPro" id="IPR057135">
    <property type="entry name" value="At4g27190-like_LRR"/>
</dbReference>
<dbReference type="Pfam" id="PF23247">
    <property type="entry name" value="LRR_RPS2"/>
    <property type="match status" value="4"/>
</dbReference>
<dbReference type="SUPFAM" id="SSF52058">
    <property type="entry name" value="L domain-like"/>
    <property type="match status" value="2"/>
</dbReference>
<reference evidence="8" key="2">
    <citation type="journal article" date="2023" name="Plants (Basel)">
        <title>Annotation of the Turnera subulata (Passifloraceae) Draft Genome Reveals the S-Locus Evolved after the Divergence of Turneroideae from Passifloroideae in a Stepwise Manner.</title>
        <authorList>
            <person name="Henning P.M."/>
            <person name="Roalson E.H."/>
            <person name="Mir W."/>
            <person name="McCubbin A.G."/>
            <person name="Shore J.S."/>
        </authorList>
    </citation>
    <scope>NUCLEOTIDE SEQUENCE</scope>
    <source>
        <strain evidence="8">F60SS</strain>
    </source>
</reference>
<sequence length="1890" mass="213705">MLFDTSFACAPITFELSLRRVVRFIEYPLKYKKNVNKLEDKVRELKRAHDKLQRYADDERRNLKTIESDVEEWLSEVENTIQKLQSEFTAREERAKKKCFIGLCPNVKARYQLSRKAEKEREAVDHLQKKQDGFSKIAYETPLVEAISVKGYEAFDSRIAIFKELMDALVDSENFNIIGVYGMGGIGKSTLVKEVARKAEEEKLFDKVVFAAVTRNPDIKKIQASISEKLVLPLNETSSEERRASRLRERLKQEKKILIVIDDLWDALDLEAVGIPSKTDHKGCKILITSRNRDLLSKAMNCHKLISINNLPEDEAWDLFRKIAGDISSNPELQSVAIKVAKKCGGLPLAISAVAKSLKNESNLSVWRNALRELETPSPRNFTGVPAEVYSALELSINRLPSEELKSTFLLCCRMGNEGSFMDLLKYGIGLRLFSDIHTVEAARDRLESLLHQLRASSLLLENDGNDYFSVHDFHKIVGVSIASRDGNVLAAEEEAEVKEWPDTEKLKDLKAIQLHCSISELPEELECPQLHFFHIHGRDSYQKVPDNIFQRMHKLKVLDLTRFSLLSLPPSLIILKNLRTLCLDHCILQDLTIIGELKNLEILSFAGSKFKQLPREVGELTKLKVLDLHYCSDLKVIPPNVISNLSRLEELLLQNSFDEWELEGRNSACLVELNHLSRLTNLEMSIRDVRAIPKNFSTEKLQRFRILIGSSWDWHSSFETSKTLKLKLDTDIRYGSYGIWILIKKAEALYLDEVKGVENLLFELDKEGFPLLKHLHLQNHSGIKYIVNRIDGASSDTAFPILETLFLHNLVSLEKIFHGKFMAQLFGKLETLEVSDCIKLKHLFSLPLVKGLVKLKSIKVTSCNNMAEIIVEENEELASENGEAGMIEFSQLRSISLSSLPQLKNFCSKIKGPLATESHSQEIIDEQSLTSVPTTLFNDKVVFPNLEDLSLESIHIEKIWDGQPSNSILSVRNLTTLVVKGCDLKYLFSSSMVKSLERLEYLQVSECELMEEIIVIGGLPTEESMPAMVFPKLDILELCDLPKLTQFFTGYPIECPLLDQLKISACPRLKTFISSFTSSSTASSHNPLEANSEDKDYDAIQPLFDEKAKFPRLTDMEITRMDNLDMIWDHQLAEGSFCEMKLLTIDQCKKLVHVFPSSLMRRLQRLDELLISNCDVLEEVFQFQGSGNLEFPSLGEINIENCPNMKPICSLFLGGQEQEAVEKGDDQRLGTGDSDMPTPPLLNLEVAFPNLKALGMDWYHIREISHSQHWAEFYAKIIRLELRHFPDDCVVFFFPSNFLRRFINLEILVVTDAYFQEIFPHEQRNLEKVDIEVLPKLKQLVLNQLSKLQDLPKEDSHQCPMFQNLETLALFHCGQLNILFPSSVSFRNLCVLDVLECHGLLYLMTCSAAHCLVHLKRMIITKCEMILEIVATEKNVAEVSVIFPKLEILALNGLPSLTCFHLGKSALILPSLWAVLVKECPKMNIFSAGVTSAPKLEVVDLTEERDKWCWEGNLNDTIQKLFTQTKTEAGDIGKHGPSEYPEYDYFFPSIGDLPNEVREVVQPEMLTLQETEADDIGKHGPSKDPAYEDTSGDLPNQDLVMPSSSVEQNNSTPTFPPASAEKIAGIKKSSVEPEIPKQISSSHDAGASSNYKDELPRELAEPVSLSPRSDSIPSSITTAVNQTSTLMTSASPTKTTSSDKLFFGADTKHISKASSPPVKARETDDKDSRHRFIVLCSQNPSTMSRQALQELQSVTRSLATLPQRPLEPEILAELEELLTAMKLEDDTLAIKDAAPDPVSLQASFEELNSQRDALKEEYAKLAKDEELLPAQLQTVKAKKGQKAKELALKDDEFEELVLQKNVAMHNLKTRMAISSMNTLFDFIVKNFRP</sequence>
<dbReference type="InterPro" id="IPR003593">
    <property type="entry name" value="AAA+_ATPase"/>
</dbReference>
<gene>
    <name evidence="8" type="ORF">Tsubulata_008597</name>
</gene>
<evidence type="ECO:0000259" key="7">
    <source>
        <dbReference type="SMART" id="SM00382"/>
    </source>
</evidence>
<feature type="compositionally biased region" description="Polar residues" evidence="6">
    <location>
        <begin position="1639"/>
        <end position="1651"/>
    </location>
</feature>
<dbReference type="InterPro" id="IPR027417">
    <property type="entry name" value="P-loop_NTPase"/>
</dbReference>
<dbReference type="OrthoDB" id="1747797at2759"/>
<feature type="compositionally biased region" description="Polar residues" evidence="6">
    <location>
        <begin position="1603"/>
        <end position="1614"/>
    </location>
</feature>
<dbReference type="Gene3D" id="3.40.50.300">
    <property type="entry name" value="P-loop containing nucleotide triphosphate hydrolases"/>
    <property type="match status" value="1"/>
</dbReference>
<dbReference type="PANTHER" id="PTHR33463">
    <property type="entry name" value="NB-ARC DOMAIN-CONTAINING PROTEIN-RELATED"/>
    <property type="match status" value="1"/>
</dbReference>
<dbReference type="FunFam" id="3.40.50.300:FF:001091">
    <property type="entry name" value="Probable disease resistance protein At1g61300"/>
    <property type="match status" value="1"/>
</dbReference>
<comment type="caution">
    <text evidence="8">The sequence shown here is derived from an EMBL/GenBank/DDBJ whole genome shotgun (WGS) entry which is preliminary data.</text>
</comment>
<feature type="compositionally biased region" description="Low complexity" evidence="6">
    <location>
        <begin position="1665"/>
        <end position="1676"/>
    </location>
</feature>
<dbReference type="InterPro" id="IPR042197">
    <property type="entry name" value="Apaf_helical"/>
</dbReference>